<gene>
    <name evidence="1" type="ORF">BV898_10531</name>
</gene>
<organism evidence="1 2">
    <name type="scientific">Hypsibius exemplaris</name>
    <name type="common">Freshwater tardigrade</name>
    <dbReference type="NCBI Taxonomy" id="2072580"/>
    <lineage>
        <taxon>Eukaryota</taxon>
        <taxon>Metazoa</taxon>
        <taxon>Ecdysozoa</taxon>
        <taxon>Tardigrada</taxon>
        <taxon>Eutardigrada</taxon>
        <taxon>Parachela</taxon>
        <taxon>Hypsibioidea</taxon>
        <taxon>Hypsibiidae</taxon>
        <taxon>Hypsibius</taxon>
    </lineage>
</organism>
<evidence type="ECO:0000313" key="2">
    <source>
        <dbReference type="Proteomes" id="UP000192578"/>
    </source>
</evidence>
<evidence type="ECO:0000313" key="1">
    <source>
        <dbReference type="EMBL" id="OQV15300.1"/>
    </source>
</evidence>
<reference evidence="2" key="1">
    <citation type="submission" date="2017-01" db="EMBL/GenBank/DDBJ databases">
        <title>Comparative genomics of anhydrobiosis in the tardigrade Hypsibius dujardini.</title>
        <authorList>
            <person name="Yoshida Y."/>
            <person name="Koutsovoulos G."/>
            <person name="Laetsch D."/>
            <person name="Stevens L."/>
            <person name="Kumar S."/>
            <person name="Horikawa D."/>
            <person name="Ishino K."/>
            <person name="Komine S."/>
            <person name="Tomita M."/>
            <person name="Blaxter M."/>
            <person name="Arakawa K."/>
        </authorList>
    </citation>
    <scope>NUCLEOTIDE SEQUENCE [LARGE SCALE GENOMIC DNA]</scope>
    <source>
        <strain evidence="2">Z151</strain>
    </source>
</reference>
<comment type="caution">
    <text evidence="1">The sequence shown here is derived from an EMBL/GenBank/DDBJ whole genome shotgun (WGS) entry which is preliminary data.</text>
</comment>
<keyword evidence="2" id="KW-1185">Reference proteome</keyword>
<sequence length="72" mass="7491">MSAIEGEIPRAYSETIPYNLSYAVASFQSVQPGGGVIFRQQPGDFPPQEGGALSTDEQGCAYCPAGTDVGCC</sequence>
<dbReference type="AlphaFoldDB" id="A0A1W0WJA0"/>
<name>A0A1W0WJA0_HYPEX</name>
<accession>A0A1W0WJA0</accession>
<dbReference type="EMBL" id="MTYJ01000091">
    <property type="protein sequence ID" value="OQV15300.1"/>
    <property type="molecule type" value="Genomic_DNA"/>
</dbReference>
<protein>
    <submittedName>
        <fullName evidence="1">Uncharacterized protein</fullName>
    </submittedName>
</protein>
<dbReference type="Proteomes" id="UP000192578">
    <property type="component" value="Unassembled WGS sequence"/>
</dbReference>
<proteinExistence type="predicted"/>